<accession>A0A061F9J3</accession>
<feature type="compositionally biased region" description="Basic and acidic residues" evidence="2">
    <location>
        <begin position="621"/>
        <end position="637"/>
    </location>
</feature>
<evidence type="ECO:0000313" key="6">
    <source>
        <dbReference type="Proteomes" id="UP000026915"/>
    </source>
</evidence>
<evidence type="ECO:0000256" key="3">
    <source>
        <dbReference type="SAM" id="Phobius"/>
    </source>
</evidence>
<dbReference type="eggNOG" id="KOG0017">
    <property type="taxonomic scope" value="Eukaryota"/>
</dbReference>
<evidence type="ECO:0000256" key="2">
    <source>
        <dbReference type="SAM" id="MobiDB-lite"/>
    </source>
</evidence>
<feature type="transmembrane region" description="Helical" evidence="3">
    <location>
        <begin position="12"/>
        <end position="33"/>
    </location>
</feature>
<protein>
    <recommendedName>
        <fullName evidence="4">CCHC-type domain-containing protein</fullName>
    </recommendedName>
</protein>
<feature type="region of interest" description="Disordered" evidence="2">
    <location>
        <begin position="614"/>
        <end position="652"/>
    </location>
</feature>
<dbReference type="AlphaFoldDB" id="A0A061F9J3"/>
<feature type="region of interest" description="Disordered" evidence="2">
    <location>
        <begin position="96"/>
        <end position="117"/>
    </location>
</feature>
<dbReference type="SUPFAM" id="SSF56672">
    <property type="entry name" value="DNA/RNA polymerases"/>
    <property type="match status" value="1"/>
</dbReference>
<evidence type="ECO:0000259" key="4">
    <source>
        <dbReference type="PROSITE" id="PS50158"/>
    </source>
</evidence>
<evidence type="ECO:0000256" key="1">
    <source>
        <dbReference type="PROSITE-ProRule" id="PRU00047"/>
    </source>
</evidence>
<dbReference type="EMBL" id="CM001885">
    <property type="protein sequence ID" value="EOY13666.1"/>
    <property type="molecule type" value="Genomic_DNA"/>
</dbReference>
<dbReference type="InterPro" id="IPR013103">
    <property type="entry name" value="RVT_2"/>
</dbReference>
<sequence>MTSVIVEWIKESALHLFATSALCYLSCAIVGLACLTTGGLPPTFTTFKRSKALKGDQNVDNNGVRDGGLAILVGATTIATTTNIIAIEGGFSDSGASGSDGGGGSSGESGAGGGCGDSRDIEQMTLKELVNALEGLEQKKAVREQGLIESALIAKSKNLKFGSSNSRSNDVDKKNKGHVKKVCKNKGKSVDKKAVVVEELQAEDELVDDDFELVFKDKACTVIDFTNEELWHRRYGHANYSSLKLMLGKQKCVPFPKNKSWNATQKLQLLHTDLEDENVDEPPVRGTRSLQDIYSRCYVFVIEPSSFAEVAVDEKWKQVMEVEMSMIRKNQTWILVKKPDKQKVIGVKWVYRTKLNSDGFVNKYKARLVVKGFSQVYGVDYLKTFAPVARHDTIKLLVGLAAKEGWLIWHFDIQSAFLNGTISEAFMLNSQKALLNQERKIWYASSQRHYMDSNKPQGLDDFLIIGPSNEYLDEFKTKMKNEFDMSDLEVMPYFLRLQIIQNLDFIFLHQKKYTRELLKKFRMDECKVVSTPLVAGSKLLKIMEPSLSIYASSFEYTLDYSKENTESSAEAEYISAAAATNKPLWIKKNMEELNTYESNFMPSGKLLRIKKFRQGMKKSSAGKEDKTEDKKKTHRFTDSNQSGSQRSQTSSELLPVGDPQFPYYLHHIDHLGSVVINPKLTTNNYVAWSRSFLLALSIRNKLGFINGSIPKPQVTDDLYSSWIRCNNLIVAWILDSISPPIASTVFYMDFAMKIWSALKQSYAQPDDTRVCNLQYTIGSSVLKVRSQIILMDPIPTLDKVYSLVLREESQRNMLFQTQPVLESSTMNTMTDMKKNSKKDLFCNHCGKKGHSKEKCYRIIGFSEDFKFTKGRNNMRKGKGAVNSVTIVSEVLIEETHMDQGEGLSGTSTMSQMSNLQNQVNKLMEILSENGLTSFEGKSTSTNTQQTKHSLANSAFAGTVKLTLLLTLKNVLCVPSFKFKLVSTGQLTSTKTTCVLFTDMYCIVQDIPSWTVIGVARAITRLYLMEDKK</sequence>
<dbReference type="PANTHER" id="PTHR37610:SF94">
    <property type="entry name" value="RETROTRANSPOSON COPIA-LIKE N-TERMINAL DOMAIN-CONTAINING PROTEIN"/>
    <property type="match status" value="1"/>
</dbReference>
<feature type="domain" description="CCHC-type" evidence="4">
    <location>
        <begin position="842"/>
        <end position="855"/>
    </location>
</feature>
<keyword evidence="1" id="KW-0479">Metal-binding</keyword>
<evidence type="ECO:0000313" key="5">
    <source>
        <dbReference type="EMBL" id="EOY13666.1"/>
    </source>
</evidence>
<feature type="compositionally biased region" description="Gly residues" evidence="2">
    <location>
        <begin position="98"/>
        <end position="116"/>
    </location>
</feature>
<reference evidence="5 6" key="1">
    <citation type="journal article" date="2013" name="Genome Biol.">
        <title>The genome sequence of the most widely cultivated cacao type and its use to identify candidate genes regulating pod color.</title>
        <authorList>
            <person name="Motamayor J.C."/>
            <person name="Mockaitis K."/>
            <person name="Schmutz J."/>
            <person name="Haiminen N."/>
            <person name="Iii D.L."/>
            <person name="Cornejo O."/>
            <person name="Findley S.D."/>
            <person name="Zheng P."/>
            <person name="Utro F."/>
            <person name="Royaert S."/>
            <person name="Saski C."/>
            <person name="Jenkins J."/>
            <person name="Podicheti R."/>
            <person name="Zhao M."/>
            <person name="Scheffler B.E."/>
            <person name="Stack J.C."/>
            <person name="Feltus F.A."/>
            <person name="Mustiga G.M."/>
            <person name="Amores F."/>
            <person name="Phillips W."/>
            <person name="Marelli J.P."/>
            <person name="May G.D."/>
            <person name="Shapiro H."/>
            <person name="Ma J."/>
            <person name="Bustamante C.D."/>
            <person name="Schnell R.J."/>
            <person name="Main D."/>
            <person name="Gilbert D."/>
            <person name="Parida L."/>
            <person name="Kuhn D.N."/>
        </authorList>
    </citation>
    <scope>NUCLEOTIDE SEQUENCE [LARGE SCALE GENOMIC DNA]</scope>
    <source>
        <strain evidence="6">cv. Matina 1-6</strain>
    </source>
</reference>
<keyword evidence="3" id="KW-0812">Transmembrane</keyword>
<dbReference type="Proteomes" id="UP000026915">
    <property type="component" value="Chromosome 7"/>
</dbReference>
<dbReference type="Pfam" id="PF07727">
    <property type="entry name" value="RVT_2"/>
    <property type="match status" value="2"/>
</dbReference>
<keyword evidence="6" id="KW-1185">Reference proteome</keyword>
<keyword evidence="3" id="KW-0472">Membrane</keyword>
<dbReference type="Pfam" id="PF14244">
    <property type="entry name" value="Retrotran_gag_3"/>
    <property type="match status" value="1"/>
</dbReference>
<dbReference type="InterPro" id="IPR029472">
    <property type="entry name" value="Copia-like_N"/>
</dbReference>
<name>A0A061F9J3_THECC</name>
<dbReference type="HOGENOM" id="CLU_294818_0_0_1"/>
<dbReference type="InParanoid" id="A0A061F9J3"/>
<keyword evidence="3" id="KW-1133">Transmembrane helix</keyword>
<gene>
    <name evidence="5" type="ORF">TCM_032303</name>
</gene>
<dbReference type="GO" id="GO:0008270">
    <property type="term" value="F:zinc ion binding"/>
    <property type="evidence" value="ECO:0007669"/>
    <property type="project" value="UniProtKB-KW"/>
</dbReference>
<dbReference type="InterPro" id="IPR043502">
    <property type="entry name" value="DNA/RNA_pol_sf"/>
</dbReference>
<dbReference type="PANTHER" id="PTHR37610">
    <property type="entry name" value="CCHC-TYPE DOMAIN-CONTAINING PROTEIN"/>
    <property type="match status" value="1"/>
</dbReference>
<feature type="compositionally biased region" description="Polar residues" evidence="2">
    <location>
        <begin position="638"/>
        <end position="652"/>
    </location>
</feature>
<dbReference type="Gramene" id="EOY13666">
    <property type="protein sequence ID" value="EOY13666"/>
    <property type="gene ID" value="TCM_032303"/>
</dbReference>
<organism evidence="5 6">
    <name type="scientific">Theobroma cacao</name>
    <name type="common">Cacao</name>
    <name type="synonym">Cocoa</name>
    <dbReference type="NCBI Taxonomy" id="3641"/>
    <lineage>
        <taxon>Eukaryota</taxon>
        <taxon>Viridiplantae</taxon>
        <taxon>Streptophyta</taxon>
        <taxon>Embryophyta</taxon>
        <taxon>Tracheophyta</taxon>
        <taxon>Spermatophyta</taxon>
        <taxon>Magnoliopsida</taxon>
        <taxon>eudicotyledons</taxon>
        <taxon>Gunneridae</taxon>
        <taxon>Pentapetalae</taxon>
        <taxon>rosids</taxon>
        <taxon>malvids</taxon>
        <taxon>Malvales</taxon>
        <taxon>Malvaceae</taxon>
        <taxon>Byttnerioideae</taxon>
        <taxon>Theobroma</taxon>
    </lineage>
</organism>
<keyword evidence="1" id="KW-0862">Zinc</keyword>
<proteinExistence type="predicted"/>
<dbReference type="GO" id="GO:0003676">
    <property type="term" value="F:nucleic acid binding"/>
    <property type="evidence" value="ECO:0007669"/>
    <property type="project" value="InterPro"/>
</dbReference>
<keyword evidence="1" id="KW-0863">Zinc-finger</keyword>
<dbReference type="PROSITE" id="PS50158">
    <property type="entry name" value="ZF_CCHC"/>
    <property type="match status" value="1"/>
</dbReference>
<dbReference type="InterPro" id="IPR001878">
    <property type="entry name" value="Znf_CCHC"/>
</dbReference>